<dbReference type="AlphaFoldDB" id="A0A644Y4C8"/>
<accession>A0A644Y4C8</accession>
<gene>
    <name evidence="1" type="ORF">SDC9_69229</name>
</gene>
<comment type="caution">
    <text evidence="1">The sequence shown here is derived from an EMBL/GenBank/DDBJ whole genome shotgun (WGS) entry which is preliminary data.</text>
</comment>
<sequence length="52" mass="5846">MSLSKNVFISALGAKPRSIPKINIADIPETNILSFMVHSILDEIMTNKNRYL</sequence>
<proteinExistence type="predicted"/>
<protein>
    <submittedName>
        <fullName evidence="1">Uncharacterized protein</fullName>
    </submittedName>
</protein>
<evidence type="ECO:0000313" key="1">
    <source>
        <dbReference type="EMBL" id="MPM22771.1"/>
    </source>
</evidence>
<reference evidence="1" key="1">
    <citation type="submission" date="2019-08" db="EMBL/GenBank/DDBJ databases">
        <authorList>
            <person name="Kucharzyk K."/>
            <person name="Murdoch R.W."/>
            <person name="Higgins S."/>
            <person name="Loffler F."/>
        </authorList>
    </citation>
    <scope>NUCLEOTIDE SEQUENCE</scope>
</reference>
<name>A0A644Y4C8_9ZZZZ</name>
<organism evidence="1">
    <name type="scientific">bioreactor metagenome</name>
    <dbReference type="NCBI Taxonomy" id="1076179"/>
    <lineage>
        <taxon>unclassified sequences</taxon>
        <taxon>metagenomes</taxon>
        <taxon>ecological metagenomes</taxon>
    </lineage>
</organism>
<dbReference type="EMBL" id="VSSQ01003882">
    <property type="protein sequence ID" value="MPM22771.1"/>
    <property type="molecule type" value="Genomic_DNA"/>
</dbReference>